<comment type="caution">
    <text evidence="6">The sequence shown here is derived from an EMBL/GenBank/DDBJ whole genome shotgun (WGS) entry which is preliminary data.</text>
</comment>
<feature type="domain" description="Response regulatory" evidence="5">
    <location>
        <begin position="8"/>
        <end position="125"/>
    </location>
</feature>
<dbReference type="InterPro" id="IPR036388">
    <property type="entry name" value="WH-like_DNA-bd_sf"/>
</dbReference>
<evidence type="ECO:0000256" key="3">
    <source>
        <dbReference type="PROSITE-ProRule" id="PRU00169"/>
    </source>
</evidence>
<dbReference type="Gene3D" id="3.40.50.2300">
    <property type="match status" value="1"/>
</dbReference>
<dbReference type="SUPFAM" id="SSF46894">
    <property type="entry name" value="C-terminal effector domain of the bipartite response regulators"/>
    <property type="match status" value="1"/>
</dbReference>
<evidence type="ECO:0000313" key="6">
    <source>
        <dbReference type="EMBL" id="GHB03736.1"/>
    </source>
</evidence>
<dbReference type="SUPFAM" id="SSF52172">
    <property type="entry name" value="CheY-like"/>
    <property type="match status" value="1"/>
</dbReference>
<keyword evidence="7" id="KW-1185">Reference proteome</keyword>
<dbReference type="SMART" id="SM00448">
    <property type="entry name" value="REC"/>
    <property type="match status" value="1"/>
</dbReference>
<organism evidence="6 7">
    <name type="scientific">Algimonas arctica</name>
    <dbReference type="NCBI Taxonomy" id="1479486"/>
    <lineage>
        <taxon>Bacteria</taxon>
        <taxon>Pseudomonadati</taxon>
        <taxon>Pseudomonadota</taxon>
        <taxon>Alphaproteobacteria</taxon>
        <taxon>Maricaulales</taxon>
        <taxon>Robiginitomaculaceae</taxon>
        <taxon>Algimonas</taxon>
    </lineage>
</organism>
<dbReference type="GO" id="GO:0003677">
    <property type="term" value="F:DNA binding"/>
    <property type="evidence" value="ECO:0007669"/>
    <property type="project" value="UniProtKB-KW"/>
</dbReference>
<dbReference type="GO" id="GO:0000160">
    <property type="term" value="P:phosphorelay signal transduction system"/>
    <property type="evidence" value="ECO:0007669"/>
    <property type="project" value="InterPro"/>
</dbReference>
<dbReference type="PRINTS" id="PR00038">
    <property type="entry name" value="HTHLUXR"/>
</dbReference>
<proteinExistence type="predicted"/>
<dbReference type="CDD" id="cd17535">
    <property type="entry name" value="REC_NarL-like"/>
    <property type="match status" value="1"/>
</dbReference>
<gene>
    <name evidence="6" type="ORF">GCM10009069_28010</name>
</gene>
<dbReference type="Pfam" id="PF00196">
    <property type="entry name" value="GerE"/>
    <property type="match status" value="1"/>
</dbReference>
<reference evidence="6" key="2">
    <citation type="submission" date="2020-09" db="EMBL/GenBank/DDBJ databases">
        <authorList>
            <person name="Sun Q."/>
            <person name="Kim S."/>
        </authorList>
    </citation>
    <scope>NUCLEOTIDE SEQUENCE</scope>
    <source>
        <strain evidence="6">KCTC 32513</strain>
    </source>
</reference>
<name>A0A8J3G3H8_9PROT</name>
<dbReference type="PROSITE" id="PS50110">
    <property type="entry name" value="RESPONSE_REGULATORY"/>
    <property type="match status" value="1"/>
</dbReference>
<keyword evidence="1 3" id="KW-0597">Phosphoprotein</keyword>
<feature type="modified residue" description="4-aspartylphosphate" evidence="3">
    <location>
        <position position="60"/>
    </location>
</feature>
<sequence>MNTTSRYRIGIIDDHQLFLDGISLLVANIDPQIDVETHPTAKSMIDDLSAGKAYDLIICDLIMRELNGLAFLGALKTLKSSPPVIIMSGISSDPPIQQVRAMGAKAFIHKSADPDMLTQVIQTVRQGGTWFPGAPTTPDMPIGSDIWSSLTKRHKEILTLLVDGASTRDIAETLCISENTVKSHLKQMFINFGVTKRTVLVKRARLLGLI</sequence>
<evidence type="ECO:0000256" key="1">
    <source>
        <dbReference type="ARBA" id="ARBA00022553"/>
    </source>
</evidence>
<dbReference type="RefSeq" id="WP_189499502.1">
    <property type="nucleotide sequence ID" value="NZ_BMZH01000017.1"/>
</dbReference>
<feature type="domain" description="HTH luxR-type" evidence="4">
    <location>
        <begin position="143"/>
        <end position="208"/>
    </location>
</feature>
<protein>
    <submittedName>
        <fullName evidence="6">DNA-binding response regulator</fullName>
    </submittedName>
</protein>
<evidence type="ECO:0000259" key="4">
    <source>
        <dbReference type="PROSITE" id="PS50043"/>
    </source>
</evidence>
<dbReference type="AlphaFoldDB" id="A0A8J3G3H8"/>
<dbReference type="Gene3D" id="1.10.10.10">
    <property type="entry name" value="Winged helix-like DNA-binding domain superfamily/Winged helix DNA-binding domain"/>
    <property type="match status" value="1"/>
</dbReference>
<keyword evidence="2 6" id="KW-0238">DNA-binding</keyword>
<evidence type="ECO:0000256" key="2">
    <source>
        <dbReference type="ARBA" id="ARBA00023125"/>
    </source>
</evidence>
<dbReference type="InterPro" id="IPR016032">
    <property type="entry name" value="Sig_transdc_resp-reg_C-effctor"/>
</dbReference>
<reference evidence="6" key="1">
    <citation type="journal article" date="2014" name="Int. J. Syst. Evol. Microbiol.">
        <title>Complete genome sequence of Corynebacterium casei LMG S-19264T (=DSM 44701T), isolated from a smear-ripened cheese.</title>
        <authorList>
            <consortium name="US DOE Joint Genome Institute (JGI-PGF)"/>
            <person name="Walter F."/>
            <person name="Albersmeier A."/>
            <person name="Kalinowski J."/>
            <person name="Ruckert C."/>
        </authorList>
    </citation>
    <scope>NUCLEOTIDE SEQUENCE</scope>
    <source>
        <strain evidence="6">KCTC 32513</strain>
    </source>
</reference>
<evidence type="ECO:0000259" key="5">
    <source>
        <dbReference type="PROSITE" id="PS50110"/>
    </source>
</evidence>
<dbReference type="GO" id="GO:0006355">
    <property type="term" value="P:regulation of DNA-templated transcription"/>
    <property type="evidence" value="ECO:0007669"/>
    <property type="project" value="InterPro"/>
</dbReference>
<dbReference type="Pfam" id="PF00072">
    <property type="entry name" value="Response_reg"/>
    <property type="match status" value="1"/>
</dbReference>
<dbReference type="SMART" id="SM00421">
    <property type="entry name" value="HTH_LUXR"/>
    <property type="match status" value="1"/>
</dbReference>
<dbReference type="PANTHER" id="PTHR45566">
    <property type="entry name" value="HTH-TYPE TRANSCRIPTIONAL REGULATOR YHJB-RELATED"/>
    <property type="match status" value="1"/>
</dbReference>
<dbReference type="InterPro" id="IPR001789">
    <property type="entry name" value="Sig_transdc_resp-reg_receiver"/>
</dbReference>
<dbReference type="PANTHER" id="PTHR45566:SF2">
    <property type="entry name" value="NARL SUBFAMILY"/>
    <property type="match status" value="1"/>
</dbReference>
<dbReference type="PROSITE" id="PS50043">
    <property type="entry name" value="HTH_LUXR_2"/>
    <property type="match status" value="1"/>
</dbReference>
<dbReference type="InterPro" id="IPR051015">
    <property type="entry name" value="EvgA-like"/>
</dbReference>
<dbReference type="InterPro" id="IPR000792">
    <property type="entry name" value="Tscrpt_reg_LuxR_C"/>
</dbReference>
<dbReference type="CDD" id="cd06170">
    <property type="entry name" value="LuxR_C_like"/>
    <property type="match status" value="1"/>
</dbReference>
<dbReference type="EMBL" id="BMZH01000017">
    <property type="protein sequence ID" value="GHB03736.1"/>
    <property type="molecule type" value="Genomic_DNA"/>
</dbReference>
<evidence type="ECO:0000313" key="7">
    <source>
        <dbReference type="Proteomes" id="UP000634004"/>
    </source>
</evidence>
<accession>A0A8J3G3H8</accession>
<dbReference type="Proteomes" id="UP000634004">
    <property type="component" value="Unassembled WGS sequence"/>
</dbReference>
<dbReference type="InterPro" id="IPR058245">
    <property type="entry name" value="NreC/VraR/RcsB-like_REC"/>
</dbReference>
<dbReference type="InterPro" id="IPR011006">
    <property type="entry name" value="CheY-like_superfamily"/>
</dbReference>